<comment type="similarity">
    <text evidence="4">Belongs to the HSF family.</text>
</comment>
<evidence type="ECO:0000256" key="1">
    <source>
        <dbReference type="ARBA" id="ARBA00004123"/>
    </source>
</evidence>
<evidence type="ECO:0000313" key="7">
    <source>
        <dbReference type="EMBL" id="GAX12727.1"/>
    </source>
</evidence>
<dbReference type="OrthoDB" id="47699at2759"/>
<proteinExistence type="inferred from homology"/>
<feature type="region of interest" description="Disordered" evidence="5">
    <location>
        <begin position="206"/>
        <end position="239"/>
    </location>
</feature>
<gene>
    <name evidence="7" type="ORF">FisN_15Hu206</name>
</gene>
<dbReference type="InParanoid" id="A0A1Z5JFD4"/>
<evidence type="ECO:0000313" key="8">
    <source>
        <dbReference type="Proteomes" id="UP000198406"/>
    </source>
</evidence>
<comment type="subcellular location">
    <subcellularLocation>
        <location evidence="1">Nucleus</location>
    </subcellularLocation>
</comment>
<evidence type="ECO:0000256" key="3">
    <source>
        <dbReference type="ARBA" id="ARBA00023242"/>
    </source>
</evidence>
<accession>A0A1Z5JFD4</accession>
<dbReference type="AlphaFoldDB" id="A0A1Z5JFD4"/>
<dbReference type="InterPro" id="IPR000232">
    <property type="entry name" value="HSF_DNA-bd"/>
</dbReference>
<feature type="domain" description="HSF-type DNA-binding" evidence="6">
    <location>
        <begin position="66"/>
        <end position="166"/>
    </location>
</feature>
<sequence length="282" mass="31715">MASISDSLSPLVEAANALAALHSAGRPTTQSRPLLPYRESAPLMIVSEDECNKKTTGATAQSRRSKRDIFPQRLMSVLNDPSLSSIITWLHHGRSFVILRPDVFTATVLPKYFSAESNSATKYPSFTRKLNRWGFRQATRGPDTGAFHHELFRRDEPELCLQMVCHRTKSGDRHSKKIKSNKEPPKKSYLRLTKDSLDEVAQRYGDSHGNKAATVSVSEDTQSKSSADNNSEMAGKYDVSHQHISIDRKVVDDALQRRDELERLNANRVMLFEAYLKALQGK</sequence>
<dbReference type="PANTHER" id="PTHR10015:SF206">
    <property type="entry name" value="HSF-TYPE DNA-BINDING DOMAIN-CONTAINING PROTEIN"/>
    <property type="match status" value="1"/>
</dbReference>
<evidence type="ECO:0000259" key="6">
    <source>
        <dbReference type="SMART" id="SM00415"/>
    </source>
</evidence>
<dbReference type="GO" id="GO:0005634">
    <property type="term" value="C:nucleus"/>
    <property type="evidence" value="ECO:0007669"/>
    <property type="project" value="UniProtKB-SubCell"/>
</dbReference>
<comment type="caution">
    <text evidence="7">The sequence shown here is derived from an EMBL/GenBank/DDBJ whole genome shotgun (WGS) entry which is preliminary data.</text>
</comment>
<dbReference type="Proteomes" id="UP000198406">
    <property type="component" value="Unassembled WGS sequence"/>
</dbReference>
<evidence type="ECO:0000256" key="5">
    <source>
        <dbReference type="SAM" id="MobiDB-lite"/>
    </source>
</evidence>
<dbReference type="SUPFAM" id="SSF46785">
    <property type="entry name" value="Winged helix' DNA-binding domain"/>
    <property type="match status" value="1"/>
</dbReference>
<dbReference type="Gene3D" id="1.10.10.10">
    <property type="entry name" value="Winged helix-like DNA-binding domain superfamily/Winged helix DNA-binding domain"/>
    <property type="match status" value="1"/>
</dbReference>
<dbReference type="GO" id="GO:0003700">
    <property type="term" value="F:DNA-binding transcription factor activity"/>
    <property type="evidence" value="ECO:0007669"/>
    <property type="project" value="InterPro"/>
</dbReference>
<dbReference type="EMBL" id="BDSP01000055">
    <property type="protein sequence ID" value="GAX12727.1"/>
    <property type="molecule type" value="Genomic_DNA"/>
</dbReference>
<dbReference type="FunFam" id="1.10.10.10:FF:000479">
    <property type="entry name" value="Predicted protein"/>
    <property type="match status" value="1"/>
</dbReference>
<evidence type="ECO:0000256" key="4">
    <source>
        <dbReference type="RuleBase" id="RU004020"/>
    </source>
</evidence>
<dbReference type="GO" id="GO:0043565">
    <property type="term" value="F:sequence-specific DNA binding"/>
    <property type="evidence" value="ECO:0007669"/>
    <property type="project" value="InterPro"/>
</dbReference>
<organism evidence="7 8">
    <name type="scientific">Fistulifera solaris</name>
    <name type="common">Oleaginous diatom</name>
    <dbReference type="NCBI Taxonomy" id="1519565"/>
    <lineage>
        <taxon>Eukaryota</taxon>
        <taxon>Sar</taxon>
        <taxon>Stramenopiles</taxon>
        <taxon>Ochrophyta</taxon>
        <taxon>Bacillariophyta</taxon>
        <taxon>Bacillariophyceae</taxon>
        <taxon>Bacillariophycidae</taxon>
        <taxon>Naviculales</taxon>
        <taxon>Naviculaceae</taxon>
        <taxon>Fistulifera</taxon>
    </lineage>
</organism>
<evidence type="ECO:0000256" key="2">
    <source>
        <dbReference type="ARBA" id="ARBA00023125"/>
    </source>
</evidence>
<dbReference type="SMART" id="SM00415">
    <property type="entry name" value="HSF"/>
    <property type="match status" value="1"/>
</dbReference>
<keyword evidence="8" id="KW-1185">Reference proteome</keyword>
<dbReference type="Pfam" id="PF00447">
    <property type="entry name" value="HSF_DNA-bind"/>
    <property type="match status" value="1"/>
</dbReference>
<dbReference type="PANTHER" id="PTHR10015">
    <property type="entry name" value="HEAT SHOCK TRANSCRIPTION FACTOR"/>
    <property type="match status" value="1"/>
</dbReference>
<keyword evidence="2" id="KW-0238">DNA-binding</keyword>
<dbReference type="InterPro" id="IPR036388">
    <property type="entry name" value="WH-like_DNA-bd_sf"/>
</dbReference>
<reference evidence="7 8" key="1">
    <citation type="journal article" date="2015" name="Plant Cell">
        <title>Oil accumulation by the oleaginous diatom Fistulifera solaris as revealed by the genome and transcriptome.</title>
        <authorList>
            <person name="Tanaka T."/>
            <person name="Maeda Y."/>
            <person name="Veluchamy A."/>
            <person name="Tanaka M."/>
            <person name="Abida H."/>
            <person name="Marechal E."/>
            <person name="Bowler C."/>
            <person name="Muto M."/>
            <person name="Sunaga Y."/>
            <person name="Tanaka M."/>
            <person name="Yoshino T."/>
            <person name="Taniguchi T."/>
            <person name="Fukuda Y."/>
            <person name="Nemoto M."/>
            <person name="Matsumoto M."/>
            <person name="Wong P.S."/>
            <person name="Aburatani S."/>
            <person name="Fujibuchi W."/>
        </authorList>
    </citation>
    <scope>NUCLEOTIDE SEQUENCE [LARGE SCALE GENOMIC DNA]</scope>
    <source>
        <strain evidence="7 8">JPCC DA0580</strain>
    </source>
</reference>
<name>A0A1Z5JFD4_FISSO</name>
<keyword evidence="3" id="KW-0539">Nucleus</keyword>
<feature type="compositionally biased region" description="Polar residues" evidence="5">
    <location>
        <begin position="213"/>
        <end position="232"/>
    </location>
</feature>
<dbReference type="InterPro" id="IPR036390">
    <property type="entry name" value="WH_DNA-bd_sf"/>
</dbReference>
<protein>
    <recommendedName>
        <fullName evidence="6">HSF-type DNA-binding domain-containing protein</fullName>
    </recommendedName>
</protein>